<dbReference type="EMBL" id="JAVFKP010000001">
    <property type="protein sequence ID" value="MDQ4625048.1"/>
    <property type="molecule type" value="Genomic_DNA"/>
</dbReference>
<evidence type="ECO:0000313" key="1">
    <source>
        <dbReference type="EMBL" id="MDQ4625048.1"/>
    </source>
</evidence>
<reference evidence="1 2" key="1">
    <citation type="submission" date="2023-08" db="EMBL/GenBank/DDBJ databases">
        <title>Draft genome sequence of Janthinobacterium lividum.</title>
        <authorList>
            <person name="Chun B.H."/>
            <person name="Lee Y."/>
        </authorList>
    </citation>
    <scope>NUCLEOTIDE SEQUENCE [LARGE SCALE GENOMIC DNA]</scope>
    <source>
        <strain evidence="1 2">AMJK</strain>
    </source>
</reference>
<organism evidence="1 2">
    <name type="scientific">Janthinobacterium lividum</name>
    <dbReference type="NCBI Taxonomy" id="29581"/>
    <lineage>
        <taxon>Bacteria</taxon>
        <taxon>Pseudomonadati</taxon>
        <taxon>Pseudomonadota</taxon>
        <taxon>Betaproteobacteria</taxon>
        <taxon>Burkholderiales</taxon>
        <taxon>Oxalobacteraceae</taxon>
        <taxon>Janthinobacterium</taxon>
    </lineage>
</organism>
<comment type="caution">
    <text evidence="1">The sequence shown here is derived from an EMBL/GenBank/DDBJ whole genome shotgun (WGS) entry which is preliminary data.</text>
</comment>
<sequence length="131" mass="13771">MSTSTKKKAVRNAANPSYRAIQLAILAELRVHTALLTTLCQHRDDAVALRDFSEPQRPTAITPTAVSPSADPFAPTFEVTPSAGGYTATIAMREGSVVYLVNATGPRSNAVKVSAAGLLPILVAPVIEISQ</sequence>
<gene>
    <name evidence="1" type="ORF">RB624_04005</name>
</gene>
<dbReference type="Proteomes" id="UP001237592">
    <property type="component" value="Unassembled WGS sequence"/>
</dbReference>
<evidence type="ECO:0000313" key="2">
    <source>
        <dbReference type="Proteomes" id="UP001237592"/>
    </source>
</evidence>
<name>A0ABU0XPD4_9BURK</name>
<proteinExistence type="predicted"/>
<accession>A0ABU0XPD4</accession>
<protein>
    <submittedName>
        <fullName evidence="1">Uncharacterized protein</fullName>
    </submittedName>
</protein>
<keyword evidence="2" id="KW-1185">Reference proteome</keyword>
<dbReference type="RefSeq" id="WP_307778383.1">
    <property type="nucleotide sequence ID" value="NZ_JAVFKP010000001.1"/>
</dbReference>